<comment type="caution">
    <text evidence="2">The sequence shown here is derived from an EMBL/GenBank/DDBJ whole genome shotgun (WGS) entry which is preliminary data.</text>
</comment>
<dbReference type="Proteomes" id="UP001194714">
    <property type="component" value="Unassembled WGS sequence"/>
</dbReference>
<evidence type="ECO:0000313" key="2">
    <source>
        <dbReference type="EMBL" id="MBF5059599.1"/>
    </source>
</evidence>
<sequence>AKVVILINYHSLKAERGRGLSEMLQIAYNLFGSEKNLLNSKDSLLIGVTNTPLTIKLEQLQRFITKDNPTLQKLTNQLFTYDPLDRNIQGGWNRQQFLSAIGDLKPVPHHKKIFNTVLTYEDEHKLLHISETLGKKIQKALETQNYSQSALHYQHLASLSIIDHHTIERHHQTQKRHLQDHVHTQINHLNTQAHFENFTKAGTHLQNLHILQQTFPHLKINPQDHQNTIDHAKNQKAQREARYRDYQKQIKAANKKIDQFIKIIEAQKAETQRQLAEQDKKYKQLLKTQTQTNAENLQTLEESLKNLLQERDTRLAEKQKQLQIATNLKDQEATQKLQAEQKKLAEDYAQRLQEARQEKEKVHTENQKLLEAQQKAHQIQQQKLLDRIKELEAQKNQNQNLRQQTLPSIAYGKAIWEKHFGPGSIKEKEPRLPRNIEEILNEPTPFKVEGYEGKVRDTHLLVWIPKKVNGTKLTLNSLERLFGKYDDYESDVKEEFGTKGTTSHWLLVSKNILVTTRSKTYADQKKLIEKYASKGYTLPLALDIAVAVLLHQKEKGEYLLPKEHPLLTSTWCQEALKSELPVAIGSFAGAGLRVSVGVEYDSVYYGVVVARKLGAPRKAWHL</sequence>
<evidence type="ECO:0000313" key="3">
    <source>
        <dbReference type="Proteomes" id="UP001194714"/>
    </source>
</evidence>
<name>A0ABS0AZP7_9BACT</name>
<dbReference type="EMBL" id="JAAEJV010000030">
    <property type="protein sequence ID" value="MBF5059599.1"/>
    <property type="molecule type" value="Genomic_DNA"/>
</dbReference>
<feature type="coiled-coil region" evidence="1">
    <location>
        <begin position="229"/>
        <end position="404"/>
    </location>
</feature>
<feature type="non-terminal residue" evidence="2">
    <location>
        <position position="1"/>
    </location>
</feature>
<keyword evidence="1" id="KW-0175">Coiled coil</keyword>
<reference evidence="2 3" key="1">
    <citation type="submission" date="2020-01" db="EMBL/GenBank/DDBJ databases">
        <title>Draft genome sequence of Cand. Neptunochlamydia vexilliferae K9.</title>
        <authorList>
            <person name="Schulz F."/>
            <person name="Koestlbacher S."/>
            <person name="Wascher F."/>
            <person name="Pizzetti I."/>
            <person name="Horn M."/>
        </authorList>
    </citation>
    <scope>NUCLEOTIDE SEQUENCE [LARGE SCALE GENOMIC DNA]</scope>
    <source>
        <strain evidence="2 3">K9</strain>
    </source>
</reference>
<protein>
    <submittedName>
        <fullName evidence="2">Uncharacterized protein</fullName>
    </submittedName>
</protein>
<proteinExistence type="predicted"/>
<organism evidence="2 3">
    <name type="scientific">Candidatus Neptunichlamydia vexilliferae</name>
    <dbReference type="NCBI Taxonomy" id="1651774"/>
    <lineage>
        <taxon>Bacteria</taxon>
        <taxon>Pseudomonadati</taxon>
        <taxon>Chlamydiota</taxon>
        <taxon>Chlamydiia</taxon>
        <taxon>Parachlamydiales</taxon>
        <taxon>Simkaniaceae</taxon>
        <taxon>Candidatus Neptunichlamydia</taxon>
    </lineage>
</organism>
<evidence type="ECO:0000256" key="1">
    <source>
        <dbReference type="SAM" id="Coils"/>
    </source>
</evidence>
<keyword evidence="3" id="KW-1185">Reference proteome</keyword>
<accession>A0ABS0AZP7</accession>
<gene>
    <name evidence="2" type="ORF">NEPTK9_001115</name>
</gene>